<sequence>MYKPKFFSTQKKCQYILENILNTEFNASRHDLGYYAEGQDLELDGISDSLRIAFEYQGGQHNEYTPRFHHSYKDFLKQKAKDNFKIKLCDKKKIKLVSIFTHDATSDNDLIQNILKKLEALGINKELMNYNVSLDVYYAHEYPSLYKFEDIVKNNGGKIIDVISDKDNHHCATI</sequence>
<dbReference type="Gene3D" id="3.40.960.10">
    <property type="entry name" value="VSR Endonuclease"/>
    <property type="match status" value="1"/>
</dbReference>
<keyword evidence="2" id="KW-1185">Reference proteome</keyword>
<dbReference type="AlphaFoldDB" id="A0A919VH46"/>
<protein>
    <submittedName>
        <fullName evidence="1">Uncharacterized protein</fullName>
    </submittedName>
</protein>
<proteinExistence type="predicted"/>
<accession>A0A919VH46</accession>
<comment type="caution">
    <text evidence="1">The sequence shown here is derived from an EMBL/GenBank/DDBJ whole genome shotgun (WGS) entry which is preliminary data.</text>
</comment>
<organism evidence="1 2">
    <name type="scientific">Clostridium polyendosporum</name>
    <dbReference type="NCBI Taxonomy" id="69208"/>
    <lineage>
        <taxon>Bacteria</taxon>
        <taxon>Bacillati</taxon>
        <taxon>Bacillota</taxon>
        <taxon>Clostridia</taxon>
        <taxon>Eubacteriales</taxon>
        <taxon>Clostridiaceae</taxon>
        <taxon>Clostridium</taxon>
    </lineage>
</organism>
<gene>
    <name evidence="1" type="ORF">CPJCM30710_19770</name>
</gene>
<name>A0A919VH46_9CLOT</name>
<reference evidence="1" key="1">
    <citation type="submission" date="2021-03" db="EMBL/GenBank/DDBJ databases">
        <title>Taxonomic study of Clostridium polyendosporum from meadow-gley soil under rice.</title>
        <authorList>
            <person name="Kobayashi H."/>
            <person name="Tanizawa Y."/>
            <person name="Yagura M."/>
        </authorList>
    </citation>
    <scope>NUCLEOTIDE SEQUENCE</scope>
    <source>
        <strain evidence="1">JCM 30710</strain>
    </source>
</reference>
<dbReference type="EMBL" id="BOPZ01000015">
    <property type="protein sequence ID" value="GIM29311.1"/>
    <property type="molecule type" value="Genomic_DNA"/>
</dbReference>
<evidence type="ECO:0000313" key="1">
    <source>
        <dbReference type="EMBL" id="GIM29311.1"/>
    </source>
</evidence>
<dbReference type="Proteomes" id="UP000679179">
    <property type="component" value="Unassembled WGS sequence"/>
</dbReference>
<evidence type="ECO:0000313" key="2">
    <source>
        <dbReference type="Proteomes" id="UP000679179"/>
    </source>
</evidence>
<dbReference type="RefSeq" id="WP_212904010.1">
    <property type="nucleotide sequence ID" value="NZ_BOPZ01000015.1"/>
</dbReference>